<feature type="domain" description="MIR" evidence="3">
    <location>
        <begin position="156"/>
        <end position="210"/>
    </location>
</feature>
<dbReference type="Gene3D" id="2.80.10.50">
    <property type="match status" value="1"/>
</dbReference>
<dbReference type="PROSITE" id="PS50919">
    <property type="entry name" value="MIR"/>
    <property type="match status" value="1"/>
</dbReference>
<evidence type="ECO:0000313" key="4">
    <source>
        <dbReference type="EMBL" id="RIA79143.1"/>
    </source>
</evidence>
<dbReference type="SMART" id="SM00472">
    <property type="entry name" value="MIR"/>
    <property type="match status" value="1"/>
</dbReference>
<sequence>MEPEMYHGTIHPDVWYNKMKNICRLNQITENNSILEFCKNNIHPSINVKKVNSLMELINVLKSDISFDIFKNSVKRKLQELKFDPKGDADHILQFTCKFREYCFEAEIDVEEQKKYLLNKLPEGSFQYKFITSNLEKITTLSDLIKMFDDSCFEESKIIKYGSCITLKHVLTGTYLSSCNINYVTGSEQQMTFTRKKFPDSNAIWIISDSVKQKEKDNDPLIYRNGFHLTHKESRKNLYLSKNYKSPETNLLEVSCRAYESDLALWKCIETTNSKNSKDYVYTKDIINFQGYIKDSILRSHDFTFKVNNKLYQEVGAHKERIGGIDEWCIELW</sequence>
<dbReference type="CDD" id="cd23263">
    <property type="entry name" value="beta-trefoil_MIR"/>
    <property type="match status" value="1"/>
</dbReference>
<dbReference type="PANTHER" id="PTHR46809">
    <property type="entry name" value="STROMAL CELL-DERIVED FACTOR 2-LIKE PROTEIN"/>
    <property type="match status" value="1"/>
</dbReference>
<dbReference type="AlphaFoldDB" id="A0A397RY81"/>
<dbReference type="InterPro" id="IPR016093">
    <property type="entry name" value="MIR_motif"/>
</dbReference>
<comment type="caution">
    <text evidence="4">The sequence shown here is derived from an EMBL/GenBank/DDBJ whole genome shotgun (WGS) entry which is preliminary data.</text>
</comment>
<dbReference type="PANTHER" id="PTHR46809:SF2">
    <property type="entry name" value="GH21273P"/>
    <property type="match status" value="1"/>
</dbReference>
<keyword evidence="5" id="KW-1185">Reference proteome</keyword>
<protein>
    <recommendedName>
        <fullName evidence="3">MIR domain-containing protein</fullName>
    </recommendedName>
</protein>
<evidence type="ECO:0000256" key="1">
    <source>
        <dbReference type="ARBA" id="ARBA00022729"/>
    </source>
</evidence>
<keyword evidence="1" id="KW-0732">Signal</keyword>
<reference evidence="4 5" key="1">
    <citation type="submission" date="2018-06" db="EMBL/GenBank/DDBJ databases">
        <title>Comparative genomics reveals the genomic features of Rhizophagus irregularis, R. cerebriforme, R. diaphanum and Gigaspora rosea, and their symbiotic lifestyle signature.</title>
        <authorList>
            <person name="Morin E."/>
            <person name="San Clemente H."/>
            <person name="Chen E.C.H."/>
            <person name="De La Providencia I."/>
            <person name="Hainaut M."/>
            <person name="Kuo A."/>
            <person name="Kohler A."/>
            <person name="Murat C."/>
            <person name="Tang N."/>
            <person name="Roy S."/>
            <person name="Loubradou J."/>
            <person name="Henrissat B."/>
            <person name="Grigoriev I.V."/>
            <person name="Corradi N."/>
            <person name="Roux C."/>
            <person name="Martin F.M."/>
        </authorList>
    </citation>
    <scope>NUCLEOTIDE SEQUENCE [LARGE SCALE GENOMIC DNA]</scope>
    <source>
        <strain evidence="4 5">DAOM 227022</strain>
    </source>
</reference>
<gene>
    <name evidence="4" type="ORF">C1645_841429</name>
</gene>
<accession>A0A397RY81</accession>
<evidence type="ECO:0000259" key="3">
    <source>
        <dbReference type="PROSITE" id="PS50919"/>
    </source>
</evidence>
<dbReference type="OrthoDB" id="2325749at2759"/>
<dbReference type="Proteomes" id="UP000265703">
    <property type="component" value="Unassembled WGS sequence"/>
</dbReference>
<dbReference type="SUPFAM" id="SSF82109">
    <property type="entry name" value="MIR domain"/>
    <property type="match status" value="1"/>
</dbReference>
<evidence type="ECO:0000313" key="5">
    <source>
        <dbReference type="Proteomes" id="UP000265703"/>
    </source>
</evidence>
<keyword evidence="2" id="KW-0677">Repeat</keyword>
<proteinExistence type="predicted"/>
<evidence type="ECO:0000256" key="2">
    <source>
        <dbReference type="ARBA" id="ARBA00022737"/>
    </source>
</evidence>
<organism evidence="4 5">
    <name type="scientific">Glomus cerebriforme</name>
    <dbReference type="NCBI Taxonomy" id="658196"/>
    <lineage>
        <taxon>Eukaryota</taxon>
        <taxon>Fungi</taxon>
        <taxon>Fungi incertae sedis</taxon>
        <taxon>Mucoromycota</taxon>
        <taxon>Glomeromycotina</taxon>
        <taxon>Glomeromycetes</taxon>
        <taxon>Glomerales</taxon>
        <taxon>Glomeraceae</taxon>
        <taxon>Glomus</taxon>
    </lineage>
</organism>
<dbReference type="STRING" id="658196.A0A397RY81"/>
<name>A0A397RY81_9GLOM</name>
<dbReference type="InterPro" id="IPR036300">
    <property type="entry name" value="MIR_dom_sf"/>
</dbReference>
<dbReference type="EMBL" id="QKYT01001519">
    <property type="protein sequence ID" value="RIA79143.1"/>
    <property type="molecule type" value="Genomic_DNA"/>
</dbReference>